<dbReference type="PIRSF" id="PIRSF005814">
    <property type="entry name" value="MutS_YshD"/>
    <property type="match status" value="1"/>
</dbReference>
<evidence type="ECO:0000256" key="2">
    <source>
        <dbReference type="ARBA" id="ARBA00022741"/>
    </source>
</evidence>
<dbReference type="EMBL" id="PDOD01000002">
    <property type="protein sequence ID" value="PYZ93412.1"/>
    <property type="molecule type" value="Genomic_DNA"/>
</dbReference>
<reference evidence="8 9" key="1">
    <citation type="submission" date="2017-10" db="EMBL/GenBank/DDBJ databases">
        <title>Bacillus sp. nov., a halophilic bacterium isolated from a Keqin Lake.</title>
        <authorList>
            <person name="Wang H."/>
        </authorList>
    </citation>
    <scope>NUCLEOTIDE SEQUENCE [LARGE SCALE GENOMIC DNA]</scope>
    <source>
        <strain evidence="8 9">KQ-12</strain>
    </source>
</reference>
<dbReference type="InterPro" id="IPR000432">
    <property type="entry name" value="DNA_mismatch_repair_MutS_C"/>
</dbReference>
<dbReference type="SMART" id="SM00534">
    <property type="entry name" value="MUTSac"/>
    <property type="match status" value="1"/>
</dbReference>
<accession>A0A323TDF0</accession>
<dbReference type="SUPFAM" id="SSF48334">
    <property type="entry name" value="DNA repair protein MutS, domain III"/>
    <property type="match status" value="1"/>
</dbReference>
<dbReference type="PANTHER" id="PTHR48466">
    <property type="entry name" value="OS10G0509000 PROTEIN-RELATED"/>
    <property type="match status" value="1"/>
</dbReference>
<gene>
    <name evidence="8" type="ORF">CR194_09545</name>
</gene>
<dbReference type="OrthoDB" id="9808166at2"/>
<keyword evidence="5" id="KW-0694">RNA-binding</keyword>
<dbReference type="InterPro" id="IPR045076">
    <property type="entry name" value="MutS"/>
</dbReference>
<dbReference type="AlphaFoldDB" id="A0A323TDF0"/>
<keyword evidence="1" id="KW-0699">rRNA-binding</keyword>
<dbReference type="InterPro" id="IPR005747">
    <property type="entry name" value="MutS2"/>
</dbReference>
<dbReference type="GO" id="GO:0006298">
    <property type="term" value="P:mismatch repair"/>
    <property type="evidence" value="ECO:0007669"/>
    <property type="project" value="InterPro"/>
</dbReference>
<dbReference type="Proteomes" id="UP000248214">
    <property type="component" value="Unassembled WGS sequence"/>
</dbReference>
<dbReference type="RefSeq" id="WP_110609445.1">
    <property type="nucleotide sequence ID" value="NZ_PDOD01000002.1"/>
</dbReference>
<dbReference type="NCBIfam" id="TIGR01069">
    <property type="entry name" value="mutS2"/>
    <property type="match status" value="1"/>
</dbReference>
<dbReference type="PROSITE" id="PS00486">
    <property type="entry name" value="DNA_MISMATCH_REPAIR_2"/>
    <property type="match status" value="1"/>
</dbReference>
<name>A0A323TDF0_9BACI</name>
<keyword evidence="6" id="KW-0238">DNA-binding</keyword>
<proteinExistence type="predicted"/>
<dbReference type="InterPro" id="IPR027417">
    <property type="entry name" value="P-loop_NTPase"/>
</dbReference>
<dbReference type="GO" id="GO:0030983">
    <property type="term" value="F:mismatched DNA binding"/>
    <property type="evidence" value="ECO:0007669"/>
    <property type="project" value="InterPro"/>
</dbReference>
<evidence type="ECO:0000256" key="3">
    <source>
        <dbReference type="ARBA" id="ARBA00022801"/>
    </source>
</evidence>
<feature type="domain" description="DNA mismatch repair proteins mutS family" evidence="7">
    <location>
        <begin position="405"/>
        <end position="421"/>
    </location>
</feature>
<dbReference type="InterPro" id="IPR007696">
    <property type="entry name" value="DNA_mismatch_repair_MutS_core"/>
</dbReference>
<evidence type="ECO:0000313" key="8">
    <source>
        <dbReference type="EMBL" id="PYZ93412.1"/>
    </source>
</evidence>
<keyword evidence="2" id="KW-0547">Nucleotide-binding</keyword>
<organism evidence="8 9">
    <name type="scientific">Salipaludibacillus keqinensis</name>
    <dbReference type="NCBI Taxonomy" id="2045207"/>
    <lineage>
        <taxon>Bacteria</taxon>
        <taxon>Bacillati</taxon>
        <taxon>Bacillota</taxon>
        <taxon>Bacilli</taxon>
        <taxon>Bacillales</taxon>
        <taxon>Bacillaceae</taxon>
    </lineage>
</organism>
<keyword evidence="9" id="KW-1185">Reference proteome</keyword>
<dbReference type="InterPro" id="IPR036187">
    <property type="entry name" value="DNA_mismatch_repair_MutS_sf"/>
</dbReference>
<dbReference type="GO" id="GO:0140664">
    <property type="term" value="F:ATP-dependent DNA damage sensor activity"/>
    <property type="evidence" value="ECO:0007669"/>
    <property type="project" value="InterPro"/>
</dbReference>
<dbReference type="GO" id="GO:0004519">
    <property type="term" value="F:endonuclease activity"/>
    <property type="evidence" value="ECO:0007669"/>
    <property type="project" value="InterPro"/>
</dbReference>
<dbReference type="Gene3D" id="3.40.50.300">
    <property type="entry name" value="P-loop containing nucleotide triphosphate hydrolases"/>
    <property type="match status" value="1"/>
</dbReference>
<evidence type="ECO:0000313" key="9">
    <source>
        <dbReference type="Proteomes" id="UP000248214"/>
    </source>
</evidence>
<dbReference type="SUPFAM" id="SSF52540">
    <property type="entry name" value="P-loop containing nucleoside triphosphate hydrolases"/>
    <property type="match status" value="1"/>
</dbReference>
<dbReference type="GO" id="GO:0019843">
    <property type="term" value="F:rRNA binding"/>
    <property type="evidence" value="ECO:0007669"/>
    <property type="project" value="UniProtKB-KW"/>
</dbReference>
<evidence type="ECO:0000259" key="7">
    <source>
        <dbReference type="PROSITE" id="PS00486"/>
    </source>
</evidence>
<dbReference type="Pfam" id="PF00488">
    <property type="entry name" value="MutS_V"/>
    <property type="match status" value="1"/>
</dbReference>
<dbReference type="CDD" id="cd03280">
    <property type="entry name" value="ABC_MutS2"/>
    <property type="match status" value="1"/>
</dbReference>
<comment type="caution">
    <text evidence="8">The sequence shown here is derived from an EMBL/GenBank/DDBJ whole genome shotgun (WGS) entry which is preliminary data.</text>
</comment>
<evidence type="ECO:0000256" key="5">
    <source>
        <dbReference type="ARBA" id="ARBA00022884"/>
    </source>
</evidence>
<dbReference type="GO" id="GO:0016887">
    <property type="term" value="F:ATP hydrolysis activity"/>
    <property type="evidence" value="ECO:0007669"/>
    <property type="project" value="InterPro"/>
</dbReference>
<protein>
    <submittedName>
        <fullName evidence="8">DNA mismatch repair protein</fullName>
    </submittedName>
</protein>
<dbReference type="PANTHER" id="PTHR48466:SF2">
    <property type="entry name" value="OS10G0509000 PROTEIN"/>
    <property type="match status" value="1"/>
</dbReference>
<sequence>MNHSSLQQLDYDRILNTVASFAHTDRAKRTILASAPKLVKKHIDHMLNEVHQAARILEISSSVPIHSLDEVSTYLEQAHKGLFLRPSQLERVVSFLEHCRKLKTFMKDKISVAPDVANYVHSIADMTDVENEITGSLRHGKIDDYATPELANIRRHLRSKQAEVKEKAEAMCRSKKLAPYLQENMVVEKNGHFTIPIKKQYRSKVNGSVVDTSASGATVFMEPAEVATIYEEVNHLIMEEEHEVETILYQLTALVLETEADLHIAMETMHHYDVIFAKAKYGRSIDGTIPELNESFTIHIDKARHPLLGEQAVPLALHLGIEERALVITGPNTGGKTVTLKTVGLLTLMAQTGLMIPAGEKTSLHVFQKIYVDIGDGQSIEQNLSTFSSRLTNIIDILEHADDKTLVLIDELGSGTDPNEGMALAQVILEQLFAKGSTILATTHYRELKSLAQTHDGFLNGSMEFDIQTLQPTYRLLLGETGNSQAFDIAYKLGLHPALIKRAHQLTDQQSNEDRFPVDQTDQVQQRRYEKQLATTKYARKQRKPKEASIPLFNQGDNVTVSPKGAVGIVYKGPDETGNYLVQIKGEKHRLNHKRLTLKIPARELYPEDYDFDIIFKSVEYRKTKHNLDRKHVEGLSLHEED</sequence>
<evidence type="ECO:0000256" key="4">
    <source>
        <dbReference type="ARBA" id="ARBA00022840"/>
    </source>
</evidence>
<dbReference type="FunFam" id="3.40.50.300:FF:000830">
    <property type="entry name" value="Endonuclease MutS2"/>
    <property type="match status" value="1"/>
</dbReference>
<keyword evidence="4" id="KW-0067">ATP-binding</keyword>
<evidence type="ECO:0000256" key="6">
    <source>
        <dbReference type="ARBA" id="ARBA00023125"/>
    </source>
</evidence>
<keyword evidence="3" id="KW-0378">Hydrolase</keyword>
<dbReference type="SMART" id="SM00533">
    <property type="entry name" value="MUTSd"/>
    <property type="match status" value="1"/>
</dbReference>
<dbReference type="GO" id="GO:0045910">
    <property type="term" value="P:negative regulation of DNA recombination"/>
    <property type="evidence" value="ECO:0007669"/>
    <property type="project" value="InterPro"/>
</dbReference>
<dbReference type="GO" id="GO:0005524">
    <property type="term" value="F:ATP binding"/>
    <property type="evidence" value="ECO:0007669"/>
    <property type="project" value="UniProtKB-KW"/>
</dbReference>
<evidence type="ECO:0000256" key="1">
    <source>
        <dbReference type="ARBA" id="ARBA00022730"/>
    </source>
</evidence>